<dbReference type="PANTHER" id="PTHR47150">
    <property type="entry name" value="OS12G0169200 PROTEIN"/>
    <property type="match status" value="1"/>
</dbReference>
<comment type="caution">
    <text evidence="3">The sequence shown here is derived from an EMBL/GenBank/DDBJ whole genome shotgun (WGS) entry which is preliminary data.</text>
</comment>
<evidence type="ECO:0000313" key="4">
    <source>
        <dbReference type="Proteomes" id="UP001172457"/>
    </source>
</evidence>
<evidence type="ECO:0000259" key="2">
    <source>
        <dbReference type="PROSITE" id="PS50105"/>
    </source>
</evidence>
<evidence type="ECO:0000256" key="1">
    <source>
        <dbReference type="SAM" id="MobiDB-lite"/>
    </source>
</evidence>
<feature type="compositionally biased region" description="Basic and acidic residues" evidence="1">
    <location>
        <begin position="49"/>
        <end position="58"/>
    </location>
</feature>
<reference evidence="3" key="1">
    <citation type="submission" date="2023-03" db="EMBL/GenBank/DDBJ databases">
        <title>Chromosome-scale reference genome and RAD-based genetic map of yellow starthistle (Centaurea solstitialis) reveal putative structural variation and QTLs associated with invader traits.</title>
        <authorList>
            <person name="Reatini B."/>
            <person name="Cang F.A."/>
            <person name="Jiang Q."/>
            <person name="Mckibben M.T.W."/>
            <person name="Barker M.S."/>
            <person name="Rieseberg L.H."/>
            <person name="Dlugosch K.M."/>
        </authorList>
    </citation>
    <scope>NUCLEOTIDE SEQUENCE</scope>
    <source>
        <strain evidence="3">CAN-66</strain>
        <tissue evidence="3">Leaf</tissue>
    </source>
</reference>
<name>A0AA38SXY5_9ASTR</name>
<dbReference type="PROSITE" id="PS50105">
    <property type="entry name" value="SAM_DOMAIN"/>
    <property type="match status" value="1"/>
</dbReference>
<dbReference type="InterPro" id="IPR006912">
    <property type="entry name" value="Harbinger_derived_prot"/>
</dbReference>
<organism evidence="3 4">
    <name type="scientific">Centaurea solstitialis</name>
    <name type="common">yellow star-thistle</name>
    <dbReference type="NCBI Taxonomy" id="347529"/>
    <lineage>
        <taxon>Eukaryota</taxon>
        <taxon>Viridiplantae</taxon>
        <taxon>Streptophyta</taxon>
        <taxon>Embryophyta</taxon>
        <taxon>Tracheophyta</taxon>
        <taxon>Spermatophyta</taxon>
        <taxon>Magnoliopsida</taxon>
        <taxon>eudicotyledons</taxon>
        <taxon>Gunneridae</taxon>
        <taxon>Pentapetalae</taxon>
        <taxon>asterids</taxon>
        <taxon>campanulids</taxon>
        <taxon>Asterales</taxon>
        <taxon>Asteraceae</taxon>
        <taxon>Carduoideae</taxon>
        <taxon>Cardueae</taxon>
        <taxon>Centaureinae</taxon>
        <taxon>Centaurea</taxon>
    </lineage>
</organism>
<sequence>MQRNPFDDDEEFDLIVDQIVTNTIQATQLIIQYIENGEAEPSNPRPRGPNKDRGREDGHDKLVADYFSDNPVYDNEDFKRRFRMSRRLFVRIVSDLERKFDCFKQQWDARGVKGFSPLQKCTSAIRQLAYGTSSDSMDEYLRMGETTSRECLKFFCQGIIKLYMRQYLRKPTTSDIQAIYALHEQQHGLPGMLGSIDCMHWEWKNCPVAWRGQFHRGDHEGPTVILEAVASYDEWIWHAFFGVPGATNDIIVVNQSPIFNDLFENKAPDSSFVANDTHYHHGYPTEVPRLQFTTRQESARKDIERTFATLKSKWHVVARPARVWSRRKLQEIMYTCIILHNMIREDEGFSHYPFDPTAVLLSEVETTISEEERANNVNFAFAQTTRSNSKLGTGRPDFATIEPNQSGLNHSPAILMPSLESQARVTKPGDYPSPRADYKPLDFLTSWRCGTKIEGIFAQFSLISSKYMMMQEIADEFFNIDISQTNVTKKSLRFSIMVMPRSRDAVRAPQKTKRGRQITRSSCGSIETKDFSSKSVNHCDRLKIFSINFNLLSVNNLACEFEPMIHVFKYMAKPKPKQPPNKNCTPSGPDMEECVQDGWVVVKKQKVTILIPALPINEQCTINPAGCPSEPIPSKEVDHITAPQLDPPVTIEKTMQLATAKPITTFSNPPKLNDRAIPGNLLKNERGCHRTVGICSSPKARKVCGNLLNGHMLVNSKMRALNLERKLRRAGGLNNWLVSLGLGQFVKIFRCRHIGRVQLVNLTMKKLKDMGAVAVGPRRKLMHAIDCVWCENMLSSLHQKLGRTWPFDEIYGVCLGKYPLQTILSVPNPSNHTTTSSVLQSFH</sequence>
<dbReference type="PANTHER" id="PTHR47150:SF4">
    <property type="entry name" value="HARBINGER TRANSPOSASE-DERIVED PROTEIN-RELATED"/>
    <property type="match status" value="1"/>
</dbReference>
<dbReference type="Pfam" id="PF04827">
    <property type="entry name" value="Plant_tran"/>
    <property type="match status" value="2"/>
</dbReference>
<feature type="region of interest" description="Disordered" evidence="1">
    <location>
        <begin position="35"/>
        <end position="58"/>
    </location>
</feature>
<accession>A0AA38SXY5</accession>
<feature type="domain" description="SAM" evidence="2">
    <location>
        <begin position="733"/>
        <end position="791"/>
    </location>
</feature>
<dbReference type="Proteomes" id="UP001172457">
    <property type="component" value="Chromosome 7"/>
</dbReference>
<dbReference type="SUPFAM" id="SSF47769">
    <property type="entry name" value="SAM/Pointed domain"/>
    <property type="match status" value="1"/>
</dbReference>
<dbReference type="Pfam" id="PF07647">
    <property type="entry name" value="SAM_2"/>
    <property type="match status" value="1"/>
</dbReference>
<dbReference type="InterPro" id="IPR001660">
    <property type="entry name" value="SAM"/>
</dbReference>
<evidence type="ECO:0000313" key="3">
    <source>
        <dbReference type="EMBL" id="KAJ9540488.1"/>
    </source>
</evidence>
<dbReference type="InterPro" id="IPR013761">
    <property type="entry name" value="SAM/pointed_sf"/>
</dbReference>
<dbReference type="AlphaFoldDB" id="A0AA38SXY5"/>
<proteinExistence type="predicted"/>
<gene>
    <name evidence="3" type="ORF">OSB04_026994</name>
</gene>
<dbReference type="Gene3D" id="1.10.150.50">
    <property type="entry name" value="Transcription Factor, Ets-1"/>
    <property type="match status" value="1"/>
</dbReference>
<protein>
    <recommendedName>
        <fullName evidence="2">SAM domain-containing protein</fullName>
    </recommendedName>
</protein>
<keyword evidence="4" id="KW-1185">Reference proteome</keyword>
<dbReference type="EMBL" id="JARYMX010000007">
    <property type="protein sequence ID" value="KAJ9540488.1"/>
    <property type="molecule type" value="Genomic_DNA"/>
</dbReference>
<dbReference type="CDD" id="cd09487">
    <property type="entry name" value="SAM_superfamily"/>
    <property type="match status" value="1"/>
</dbReference>